<proteinExistence type="predicted"/>
<dbReference type="InterPro" id="IPR046219">
    <property type="entry name" value="DUF6252"/>
</dbReference>
<accession>A0ABW5ZQ29</accession>
<feature type="chain" id="PRO_5045419721" evidence="1">
    <location>
        <begin position="30"/>
        <end position="162"/>
    </location>
</feature>
<reference evidence="3" key="1">
    <citation type="journal article" date="2019" name="Int. J. Syst. Evol. Microbiol.">
        <title>The Global Catalogue of Microorganisms (GCM) 10K type strain sequencing project: providing services to taxonomists for standard genome sequencing and annotation.</title>
        <authorList>
            <consortium name="The Broad Institute Genomics Platform"/>
            <consortium name="The Broad Institute Genome Sequencing Center for Infectious Disease"/>
            <person name="Wu L."/>
            <person name="Ma J."/>
        </authorList>
    </citation>
    <scope>NUCLEOTIDE SEQUENCE [LARGE SCALE GENOMIC DNA]</scope>
    <source>
        <strain evidence="3">KCTC 32514</strain>
    </source>
</reference>
<dbReference type="Proteomes" id="UP001597548">
    <property type="component" value="Unassembled WGS sequence"/>
</dbReference>
<keyword evidence="3" id="KW-1185">Reference proteome</keyword>
<protein>
    <submittedName>
        <fullName evidence="2">DUF6252 family protein</fullName>
    </submittedName>
</protein>
<evidence type="ECO:0000256" key="1">
    <source>
        <dbReference type="SAM" id="SignalP"/>
    </source>
</evidence>
<keyword evidence="1" id="KW-0732">Signal</keyword>
<dbReference type="RefSeq" id="WP_194508587.1">
    <property type="nucleotide sequence ID" value="NZ_JADILU010000005.1"/>
</dbReference>
<comment type="caution">
    <text evidence="2">The sequence shown here is derived from an EMBL/GenBank/DDBJ whole genome shotgun (WGS) entry which is preliminary data.</text>
</comment>
<evidence type="ECO:0000313" key="3">
    <source>
        <dbReference type="Proteomes" id="UP001597548"/>
    </source>
</evidence>
<organism evidence="2 3">
    <name type="scientific">Psychroserpens luteus</name>
    <dbReference type="NCBI Taxonomy" id="1434066"/>
    <lineage>
        <taxon>Bacteria</taxon>
        <taxon>Pseudomonadati</taxon>
        <taxon>Bacteroidota</taxon>
        <taxon>Flavobacteriia</taxon>
        <taxon>Flavobacteriales</taxon>
        <taxon>Flavobacteriaceae</taxon>
        <taxon>Psychroserpens</taxon>
    </lineage>
</organism>
<feature type="signal peptide" evidence="1">
    <location>
        <begin position="1"/>
        <end position="29"/>
    </location>
</feature>
<dbReference type="EMBL" id="JBHUOS010000002">
    <property type="protein sequence ID" value="MFD2915099.1"/>
    <property type="molecule type" value="Genomic_DNA"/>
</dbReference>
<evidence type="ECO:0000313" key="2">
    <source>
        <dbReference type="EMBL" id="MFD2915099.1"/>
    </source>
</evidence>
<gene>
    <name evidence="2" type="ORF">ACFS29_05580</name>
</gene>
<name>A0ABW5ZQ29_9FLAO</name>
<dbReference type="PROSITE" id="PS51257">
    <property type="entry name" value="PROKAR_LIPOPROTEIN"/>
    <property type="match status" value="1"/>
</dbReference>
<sequence>MKTLKTMIPKTTLVLILITVMLSSCSSSDDTDASGQSAYYLTAKIDGVNYSREFVTVSALPDETDAYIISAVGEISSIGLSLESPISTGTFTSSIGDLTVLFYQEINPYAVWASSDDVGSGTITVTENTDTYIKGTFSFTGVNQLDNSIKVITDGNFKAQKL</sequence>
<dbReference type="Pfam" id="PF19765">
    <property type="entry name" value="DUF6252"/>
    <property type="match status" value="1"/>
</dbReference>